<sequence length="172" mass="18552">MGLSYKDAERSVCIEDTPTHTVIVLQSLCTGYCGSDSTELTYYLEGSDILRDLHELAMEHASSWGYDGEEDEETGEWIPNENVCGVAYHFDPRYHMGYTAGGGDEAALLDVLIEAGIATLDGVTLTIDTQALGFAMAGDSKENIKLVDGFIQAAISDIPSAPYGSVTQIVWS</sequence>
<organism evidence="1 2">
    <name type="scientific">Pectobacterium phage My1</name>
    <dbReference type="NCBI Taxonomy" id="1204539"/>
    <lineage>
        <taxon>Viruses</taxon>
        <taxon>Duplodnaviria</taxon>
        <taxon>Heunggongvirae</taxon>
        <taxon>Uroviricota</taxon>
        <taxon>Caudoviricetes</taxon>
        <taxon>Demerecviridae</taxon>
        <taxon>Mccorquodalevirinae</taxon>
        <taxon>Myunavirus</taxon>
        <taxon>Myunavirus My1</taxon>
    </lineage>
</organism>
<proteinExistence type="predicted"/>
<protein>
    <submittedName>
        <fullName evidence="1">Uncharacterized protein</fullName>
    </submittedName>
</protein>
<accession>J9QP87</accession>
<evidence type="ECO:0000313" key="1">
    <source>
        <dbReference type="EMBL" id="AFQ22177.1"/>
    </source>
</evidence>
<dbReference type="RefSeq" id="YP_006906270.1">
    <property type="nucleotide sequence ID" value="NC_018837.1"/>
</dbReference>
<dbReference type="KEGG" id="vg:13826889"/>
<evidence type="ECO:0000313" key="2">
    <source>
        <dbReference type="Proteomes" id="UP000006280"/>
    </source>
</evidence>
<dbReference type="GeneID" id="13826889"/>
<reference evidence="1 2" key="1">
    <citation type="journal article" date="2012" name="J. Virol.">
        <title>Complete Genome Sequence of Pectobacterium carotovorum subsp. carotovorum Bacteriophage My1.</title>
        <authorList>
            <person name="Lee D.H."/>
            <person name="Lee J.H."/>
            <person name="Shin H."/>
            <person name="Ji S."/>
            <person name="Roh E."/>
            <person name="Jung K."/>
            <person name="Ryu S."/>
            <person name="Choi J."/>
            <person name="Heu S."/>
        </authorList>
    </citation>
    <scope>NUCLEOTIDE SEQUENCE [LARGE SCALE GENOMIC DNA]</scope>
</reference>
<dbReference type="Proteomes" id="UP000006280">
    <property type="component" value="Segment"/>
</dbReference>
<gene>
    <name evidence="1" type="ORF">My1_018</name>
</gene>
<name>J9QP87_9CAUD</name>
<dbReference type="EMBL" id="JX195166">
    <property type="protein sequence ID" value="AFQ22177.1"/>
    <property type="molecule type" value="Genomic_DNA"/>
</dbReference>
<keyword evidence="2" id="KW-1185">Reference proteome</keyword>